<accession>A0A2W5PXJ3</accession>
<name>A0A2W5PXJ3_9BACT</name>
<gene>
    <name evidence="1" type="ORF">DI551_11425</name>
</gene>
<organism evidence="1 2">
    <name type="scientific">Micavibrio aeruginosavorus</name>
    <dbReference type="NCBI Taxonomy" id="349221"/>
    <lineage>
        <taxon>Bacteria</taxon>
        <taxon>Pseudomonadati</taxon>
        <taxon>Bdellovibrionota</taxon>
        <taxon>Bdellovibrionia</taxon>
        <taxon>Bdellovibrionales</taxon>
        <taxon>Pseudobdellovibrionaceae</taxon>
        <taxon>Micavibrio</taxon>
    </lineage>
</organism>
<dbReference type="AlphaFoldDB" id="A0A2W5PXJ3"/>
<dbReference type="Proteomes" id="UP000249417">
    <property type="component" value="Unassembled WGS sequence"/>
</dbReference>
<comment type="caution">
    <text evidence="1">The sequence shown here is derived from an EMBL/GenBank/DDBJ whole genome shotgun (WGS) entry which is preliminary data.</text>
</comment>
<protein>
    <submittedName>
        <fullName evidence="1">Uncharacterized protein</fullName>
    </submittedName>
</protein>
<evidence type="ECO:0000313" key="2">
    <source>
        <dbReference type="Proteomes" id="UP000249417"/>
    </source>
</evidence>
<reference evidence="1 2" key="1">
    <citation type="submission" date="2017-08" db="EMBL/GenBank/DDBJ databases">
        <title>Infants hospitalized years apart are colonized by the same room-sourced microbial strains.</title>
        <authorList>
            <person name="Brooks B."/>
            <person name="Olm M.R."/>
            <person name="Firek B.A."/>
            <person name="Baker R."/>
            <person name="Thomas B.C."/>
            <person name="Morowitz M.J."/>
            <person name="Banfield J.F."/>
        </authorList>
    </citation>
    <scope>NUCLEOTIDE SEQUENCE [LARGE SCALE GENOMIC DNA]</scope>
    <source>
        <strain evidence="1">S2_005_002_R2_29</strain>
    </source>
</reference>
<dbReference type="EMBL" id="QFQB01000129">
    <property type="protein sequence ID" value="PZQ43800.1"/>
    <property type="molecule type" value="Genomic_DNA"/>
</dbReference>
<proteinExistence type="predicted"/>
<sequence length="100" mass="10970">MSIILQSQPIKADICLNAGKLHIDFAEDPSFVRSETVVIDLMHRSIGLIFQNGYHHVGDLPATLGNPDVEAMTNVRLTGHGEGGREIFLNAPIKLHRTAQ</sequence>
<evidence type="ECO:0000313" key="1">
    <source>
        <dbReference type="EMBL" id="PZQ43800.1"/>
    </source>
</evidence>